<proteinExistence type="predicted"/>
<sequence length="61" mass="6705">MDLYGKARIIEQPRLSSKSYQENDVRAPGRDKPFGDKQSGPKSSHHDALFGMVLSNLSAAT</sequence>
<dbReference type="EMBL" id="CP032382">
    <property type="protein sequence ID" value="AYB35141.1"/>
    <property type="molecule type" value="Genomic_DNA"/>
</dbReference>
<reference evidence="3" key="1">
    <citation type="submission" date="2018-09" db="EMBL/GenBank/DDBJ databases">
        <title>Chryseolinea sp. KIS68-18 isolated from soil.</title>
        <authorList>
            <person name="Weon H.-Y."/>
            <person name="Kwon S.-W."/>
            <person name="Lee S.A."/>
        </authorList>
    </citation>
    <scope>NUCLEOTIDE SEQUENCE [LARGE SCALE GENOMIC DNA]</scope>
    <source>
        <strain evidence="3">KIS68-18</strain>
    </source>
</reference>
<dbReference type="AlphaFoldDB" id="A0A385SXQ0"/>
<name>A0A385SXQ0_9BACT</name>
<dbReference type="KEGG" id="chk:D4L85_33180"/>
<organism evidence="2 3">
    <name type="scientific">Chryseolinea soli</name>
    <dbReference type="NCBI Taxonomy" id="2321403"/>
    <lineage>
        <taxon>Bacteria</taxon>
        <taxon>Pseudomonadati</taxon>
        <taxon>Bacteroidota</taxon>
        <taxon>Cytophagia</taxon>
        <taxon>Cytophagales</taxon>
        <taxon>Fulvivirgaceae</taxon>
        <taxon>Chryseolinea</taxon>
    </lineage>
</organism>
<keyword evidence="3" id="KW-1185">Reference proteome</keyword>
<protein>
    <submittedName>
        <fullName evidence="2">Uncharacterized protein</fullName>
    </submittedName>
</protein>
<accession>A0A385SXQ0</accession>
<evidence type="ECO:0000313" key="3">
    <source>
        <dbReference type="Proteomes" id="UP000266183"/>
    </source>
</evidence>
<dbReference type="Proteomes" id="UP000266183">
    <property type="component" value="Chromosome"/>
</dbReference>
<evidence type="ECO:0000313" key="2">
    <source>
        <dbReference type="EMBL" id="AYB35141.1"/>
    </source>
</evidence>
<feature type="region of interest" description="Disordered" evidence="1">
    <location>
        <begin position="1"/>
        <end position="48"/>
    </location>
</feature>
<gene>
    <name evidence="2" type="ORF">D4L85_33180</name>
</gene>
<feature type="compositionally biased region" description="Basic and acidic residues" evidence="1">
    <location>
        <begin position="21"/>
        <end position="35"/>
    </location>
</feature>
<evidence type="ECO:0000256" key="1">
    <source>
        <dbReference type="SAM" id="MobiDB-lite"/>
    </source>
</evidence>